<sequence length="717" mass="76038">MKRAALSNETPEARQSISTPRQETPRTQPHTPGPFLEGRRPLPAGQAGRAEPPAAKRALDGQLAAAADGQQGGPGADIARPDELTKEVVGVRRAADDEEQGPPLPPQAGGAGKAEKEDVVAVQQLQLPPVFVAADAGPAGRAAAVDGAPGGAHAAVPAAVGQAGQPAAAGGDEVMVHLPINIVTYNVHSVKPAAGGAAVATAQQQEVDLTAVEQVLGALMGSMGCWRLSEDLQSRCQLDVICLQEVKIDQNQTGRLAGMLDRMRDKGYDHVRAGEQVVLWNRRTMARVAGDAGGGEPDYVWTRKRGSVPYLEAAWGGVGLDDAPPHSQAYGTALEDMKPYAARQRQERVGGQATSSRLADYDTFFRYPPITVVLQRRAESTGSSAIYVITTAHTPGGATDPKDLVQLAREVGWLMDGDVAAGSYKAVMRHMLSIKKPGTEALRAAVAAAIGENEDLLSVAPHRNVVHLVVGDFNKDLYDKSSAAQDPGGGGGGGGNGGNGNSNRALRSQAPFSCLHAWTAFQGSSRALSEPTTALNHPDVAYVHTCSAKKAGLTHVGSFTLPLKRLPTKKGKEDKGLFYGSDHKPVMFSFREQDQSPVPLMSLERALQAELEARVAARVEAELEARVAARVEAELEARVAASVAARVAVRTTKIKAALSRYYDMLLNISWMLLQQEPKKGQKHGRMEPAAVQEIKGHVDDLGQEIQVLLDDWNVQLA</sequence>
<protein>
    <recommendedName>
        <fullName evidence="4">Endonuclease/exonuclease/phosphatase domain-containing protein</fullName>
    </recommendedName>
</protein>
<organism evidence="2 3">
    <name type="scientific">Chlamydomonas schloesseri</name>
    <dbReference type="NCBI Taxonomy" id="2026947"/>
    <lineage>
        <taxon>Eukaryota</taxon>
        <taxon>Viridiplantae</taxon>
        <taxon>Chlorophyta</taxon>
        <taxon>core chlorophytes</taxon>
        <taxon>Chlorophyceae</taxon>
        <taxon>CS clade</taxon>
        <taxon>Chlamydomonadales</taxon>
        <taxon>Chlamydomonadaceae</taxon>
        <taxon>Chlamydomonas</taxon>
    </lineage>
</organism>
<evidence type="ECO:0008006" key="4">
    <source>
        <dbReference type="Google" id="ProtNLM"/>
    </source>
</evidence>
<evidence type="ECO:0000313" key="3">
    <source>
        <dbReference type="Proteomes" id="UP000613740"/>
    </source>
</evidence>
<gene>
    <name evidence="2" type="ORF">HYH02_001223</name>
</gene>
<accession>A0A835WVZ1</accession>
<dbReference type="OrthoDB" id="551484at2759"/>
<dbReference type="Proteomes" id="UP000613740">
    <property type="component" value="Unassembled WGS sequence"/>
</dbReference>
<name>A0A835WVZ1_9CHLO</name>
<comment type="caution">
    <text evidence="2">The sequence shown here is derived from an EMBL/GenBank/DDBJ whole genome shotgun (WGS) entry which is preliminary data.</text>
</comment>
<feature type="compositionally biased region" description="Gly residues" evidence="1">
    <location>
        <begin position="487"/>
        <end position="500"/>
    </location>
</feature>
<proteinExistence type="predicted"/>
<reference evidence="2" key="1">
    <citation type="journal article" date="2020" name="bioRxiv">
        <title>Comparative genomics of Chlamydomonas.</title>
        <authorList>
            <person name="Craig R.J."/>
            <person name="Hasan A.R."/>
            <person name="Ness R.W."/>
            <person name="Keightley P.D."/>
        </authorList>
    </citation>
    <scope>NUCLEOTIDE SEQUENCE</scope>
    <source>
        <strain evidence="2">CCAP 11/173</strain>
    </source>
</reference>
<feature type="region of interest" description="Disordered" evidence="1">
    <location>
        <begin position="480"/>
        <end position="505"/>
    </location>
</feature>
<feature type="compositionally biased region" description="Polar residues" evidence="1">
    <location>
        <begin position="7"/>
        <end position="30"/>
    </location>
</feature>
<dbReference type="InterPro" id="IPR036691">
    <property type="entry name" value="Endo/exonu/phosph_ase_sf"/>
</dbReference>
<evidence type="ECO:0000256" key="1">
    <source>
        <dbReference type="SAM" id="MobiDB-lite"/>
    </source>
</evidence>
<keyword evidence="3" id="KW-1185">Reference proteome</keyword>
<evidence type="ECO:0000313" key="2">
    <source>
        <dbReference type="EMBL" id="KAG2454188.1"/>
    </source>
</evidence>
<feature type="compositionally biased region" description="Low complexity" evidence="1">
    <location>
        <begin position="60"/>
        <end position="69"/>
    </location>
</feature>
<dbReference type="AlphaFoldDB" id="A0A835WVZ1"/>
<feature type="region of interest" description="Disordered" evidence="1">
    <location>
        <begin position="1"/>
        <end position="117"/>
    </location>
</feature>
<dbReference type="SUPFAM" id="SSF56219">
    <property type="entry name" value="DNase I-like"/>
    <property type="match status" value="1"/>
</dbReference>
<feature type="compositionally biased region" description="Basic and acidic residues" evidence="1">
    <location>
        <begin position="79"/>
        <end position="95"/>
    </location>
</feature>
<dbReference type="EMBL" id="JAEHOD010000002">
    <property type="protein sequence ID" value="KAG2454188.1"/>
    <property type="molecule type" value="Genomic_DNA"/>
</dbReference>